<protein>
    <submittedName>
        <fullName evidence="1">Uncharacterized protein</fullName>
    </submittedName>
</protein>
<dbReference type="AlphaFoldDB" id="A0A382FRS8"/>
<sequence>MPDNEKGRVVPIRLNEWELEQVERFALMNGSSSIGRAVKRAVITYVLEALSRDEEESGQTMADILVESKMALWKISQMADLALGDHDFEVKSSR</sequence>
<gene>
    <name evidence="1" type="ORF">METZ01_LOCUS218564</name>
</gene>
<accession>A0A382FRS8</accession>
<reference evidence="1" key="1">
    <citation type="submission" date="2018-05" db="EMBL/GenBank/DDBJ databases">
        <authorList>
            <person name="Lanie J.A."/>
            <person name="Ng W.-L."/>
            <person name="Kazmierczak K.M."/>
            <person name="Andrzejewski T.M."/>
            <person name="Davidsen T.M."/>
            <person name="Wayne K.J."/>
            <person name="Tettelin H."/>
            <person name="Glass J.I."/>
            <person name="Rusch D."/>
            <person name="Podicherti R."/>
            <person name="Tsui H.-C.T."/>
            <person name="Winkler M.E."/>
        </authorList>
    </citation>
    <scope>NUCLEOTIDE SEQUENCE</scope>
</reference>
<proteinExistence type="predicted"/>
<organism evidence="1">
    <name type="scientific">marine metagenome</name>
    <dbReference type="NCBI Taxonomy" id="408172"/>
    <lineage>
        <taxon>unclassified sequences</taxon>
        <taxon>metagenomes</taxon>
        <taxon>ecological metagenomes</taxon>
    </lineage>
</organism>
<dbReference type="EMBL" id="UINC01051490">
    <property type="protein sequence ID" value="SVB65710.1"/>
    <property type="molecule type" value="Genomic_DNA"/>
</dbReference>
<evidence type="ECO:0000313" key="1">
    <source>
        <dbReference type="EMBL" id="SVB65710.1"/>
    </source>
</evidence>
<name>A0A382FRS8_9ZZZZ</name>